<keyword evidence="2" id="KW-1185">Reference proteome</keyword>
<dbReference type="Proteomes" id="UP001732700">
    <property type="component" value="Chromosome 4C"/>
</dbReference>
<organism evidence="1 2">
    <name type="scientific">Avena sativa</name>
    <name type="common">Oat</name>
    <dbReference type="NCBI Taxonomy" id="4498"/>
    <lineage>
        <taxon>Eukaryota</taxon>
        <taxon>Viridiplantae</taxon>
        <taxon>Streptophyta</taxon>
        <taxon>Embryophyta</taxon>
        <taxon>Tracheophyta</taxon>
        <taxon>Spermatophyta</taxon>
        <taxon>Magnoliopsida</taxon>
        <taxon>Liliopsida</taxon>
        <taxon>Poales</taxon>
        <taxon>Poaceae</taxon>
        <taxon>BOP clade</taxon>
        <taxon>Pooideae</taxon>
        <taxon>Poodae</taxon>
        <taxon>Poeae</taxon>
        <taxon>Poeae Chloroplast Group 1 (Aveneae type)</taxon>
        <taxon>Aveninae</taxon>
        <taxon>Avena</taxon>
    </lineage>
</organism>
<evidence type="ECO:0000313" key="2">
    <source>
        <dbReference type="Proteomes" id="UP001732700"/>
    </source>
</evidence>
<name>A0ACD5WT24_AVESA</name>
<protein>
    <submittedName>
        <fullName evidence="1">Uncharacterized protein</fullName>
    </submittedName>
</protein>
<accession>A0ACD5WT24</accession>
<reference evidence="1" key="1">
    <citation type="submission" date="2021-05" db="EMBL/GenBank/DDBJ databases">
        <authorList>
            <person name="Scholz U."/>
            <person name="Mascher M."/>
            <person name="Fiebig A."/>
        </authorList>
    </citation>
    <scope>NUCLEOTIDE SEQUENCE [LARGE SCALE GENOMIC DNA]</scope>
</reference>
<reference evidence="1" key="2">
    <citation type="submission" date="2025-09" db="UniProtKB">
        <authorList>
            <consortium name="EnsemblPlants"/>
        </authorList>
    </citation>
    <scope>IDENTIFICATION</scope>
</reference>
<dbReference type="EnsemblPlants" id="AVESA.00010b.r2.4CG1270170.1">
    <property type="protein sequence ID" value="AVESA.00010b.r2.4CG1270170.1.CDS"/>
    <property type="gene ID" value="AVESA.00010b.r2.4CG1270170"/>
</dbReference>
<sequence>MATAEGAIMAAVDKKEDMEFLWKWRKYLLLLATLVASVTYVAGLNPPGGVRSEDGGPGREHRVGVDPPLPPHRVVDPPLPPAVYPNRVGDPVLVSTYSRRYTAFFYCNAAAFVASLVVIMFLLDRRISNNAAGLTVLRYAMLLDLLALMAAFAAGSCRDIVASIYVSALFVLVFAYVAVHVHAARLARKPDADSCVWPRLEESHLKERRKFLLLLATFATPLTYGAGLAPPGGFWSKNGLDHRAGAPLLHDGQFKIRYHAFFYANASSFVASLAIIMLLMSRSLSGMLARSYALPVCVLVELLGLMAAFAAGSCRWITTTVYIISLVGAVLLYIVLQVVIAVYAMPMGTFNFKEWRAAVCRVLKCAYLPDEEVEQAKLDMPPEPGIAAAGDPQDEEEGPVSTTAVHANNGEAAKVEESRALLLLLATLAATGTYQAGLSPPGGVWPEGHPDHKPGNPVLLDMNPPRYKAFYHCNTAAFVASLVVIIIVQSQELSSGPVVRRTALKTAMILGLFGLMGAYVAGSCRDAATTIFILVLAVVVFLYSIAKVVVYTKYGQSWLIRWLQRVGKTLARALLRLPQDNDQQPKSKADGDNDHLERKRKFLLQLAILAATVTYQTGLNPPGGFWPESNEDKKLTAGDPVLLDYYWTRYQVFFYCNATGFMASVVVILLLVNQTLSRQSIRSNALHVCIVVGLLGLMGAYAAGSCRKLRTSIYVFSLVAAVVTFLVLQILLYVSADRDHWSELPWLPTCIKRLLKPLSAGPAPSGETKHMEVSAEQRRENEKHMRRKYLMLLGILGASVTYQAGLAPPGGTFGDDDTASSPSPSPSPSAVAGNPILLDSNGSRYEAFFYCNATSFVASVVVVMLLLQRTVERKQPGAPLWAMQTAVVLDLLGLLGAYAAGSCRDWETSAYVIALVGVVVIFITLHVLLSFDVVLKKAKKLLVACKYFGGGNDHQIPRNGGQLLTSN</sequence>
<evidence type="ECO:0000313" key="1">
    <source>
        <dbReference type="EnsemblPlants" id="AVESA.00010b.r2.4CG1270170.1.CDS"/>
    </source>
</evidence>
<proteinExistence type="predicted"/>